<evidence type="ECO:0000256" key="2">
    <source>
        <dbReference type="SAM" id="SignalP"/>
    </source>
</evidence>
<keyword evidence="2" id="KW-0732">Signal</keyword>
<feature type="region of interest" description="Disordered" evidence="1">
    <location>
        <begin position="443"/>
        <end position="466"/>
    </location>
</feature>
<dbReference type="Gene3D" id="3.40.630.10">
    <property type="entry name" value="Zn peptidases"/>
    <property type="match status" value="1"/>
</dbReference>
<evidence type="ECO:0000259" key="4">
    <source>
        <dbReference type="Pfam" id="PF04389"/>
    </source>
</evidence>
<dbReference type="Proteomes" id="UP001646157">
    <property type="component" value="Unassembled WGS sequence"/>
</dbReference>
<name>A0ABS2NIU1_9BACI</name>
<evidence type="ECO:0000313" key="5">
    <source>
        <dbReference type="EMBL" id="MBM7587750.1"/>
    </source>
</evidence>
<feature type="domain" description="PA" evidence="3">
    <location>
        <begin position="130"/>
        <end position="214"/>
    </location>
</feature>
<dbReference type="Pfam" id="PF04389">
    <property type="entry name" value="Peptidase_M28"/>
    <property type="match status" value="1"/>
</dbReference>
<evidence type="ECO:0000259" key="3">
    <source>
        <dbReference type="Pfam" id="PF02225"/>
    </source>
</evidence>
<keyword evidence="5" id="KW-0031">Aminopeptidase</keyword>
<feature type="chain" id="PRO_5047526042" evidence="2">
    <location>
        <begin position="27"/>
        <end position="466"/>
    </location>
</feature>
<evidence type="ECO:0000256" key="1">
    <source>
        <dbReference type="SAM" id="MobiDB-lite"/>
    </source>
</evidence>
<dbReference type="GO" id="GO:0004177">
    <property type="term" value="F:aminopeptidase activity"/>
    <property type="evidence" value="ECO:0007669"/>
    <property type="project" value="UniProtKB-KW"/>
</dbReference>
<sequence length="466" mass="49923">MKKTVLTIAIATSLAFGTLGTQATLAKSVETPQQQSLKALDKKVFNSINADNIFDNIDYLSRTPRVAGTDSEYEAVQFIKSQFESYGYEAEIQPFTFFGYTPPSTLELAVDGYGGELEPGTFTYAVSGNVSGELVYAGLGKSEELQDMDLTGKIALIKRGELSFADKVLNAAERGAAGVIIFNNSDGSLSGTLGGPNENFVPVVSLSKAEGEALLAQLNNGIELTASLNIEGAKFGEKDSYNVIATKEPTNRRKATDDIIVVGSHHDSVAGAPGANDDASGTAMTLELARVMKNVPTDTEIRFITFGAEENGLLGSSHYVENLSEDEIERTIANFNLDMVGSKDAGDLVMLTLDGEPNLVTELAQKSSTLLNGEPTPFGQGGRSDHVPFAEAGIPAALFIHSPTEPWYHSPEDTIDKISKEKLQDVAEIVAVAVFDQARFNSMGPKPNKLPKVKAAPEMKQKQDIR</sequence>
<dbReference type="InterPro" id="IPR039373">
    <property type="entry name" value="Peptidase_M28B"/>
</dbReference>
<feature type="compositionally biased region" description="Basic and acidic residues" evidence="1">
    <location>
        <begin position="455"/>
        <end position="466"/>
    </location>
</feature>
<dbReference type="InterPro" id="IPR046450">
    <property type="entry name" value="PA_dom_sf"/>
</dbReference>
<dbReference type="SUPFAM" id="SSF52025">
    <property type="entry name" value="PA domain"/>
    <property type="match status" value="1"/>
</dbReference>
<keyword evidence="6" id="KW-1185">Reference proteome</keyword>
<accession>A0ABS2NIU1</accession>
<feature type="domain" description="Peptidase M28" evidence="4">
    <location>
        <begin position="242"/>
        <end position="433"/>
    </location>
</feature>
<gene>
    <name evidence="5" type="ORF">JOC86_004324</name>
</gene>
<reference evidence="5 6" key="1">
    <citation type="submission" date="2021-01" db="EMBL/GenBank/DDBJ databases">
        <title>Genomic Encyclopedia of Type Strains, Phase IV (KMG-IV): sequencing the most valuable type-strain genomes for metagenomic binning, comparative biology and taxonomic classification.</title>
        <authorList>
            <person name="Goeker M."/>
        </authorList>
    </citation>
    <scope>NUCLEOTIDE SEQUENCE [LARGE SCALE GENOMIC DNA]</scope>
    <source>
        <strain evidence="5 6">DSM 24834</strain>
    </source>
</reference>
<dbReference type="Gene3D" id="3.50.30.30">
    <property type="match status" value="1"/>
</dbReference>
<dbReference type="CDD" id="cd02133">
    <property type="entry name" value="PA_C5a_like"/>
    <property type="match status" value="1"/>
</dbReference>
<dbReference type="Pfam" id="PF02225">
    <property type="entry name" value="PA"/>
    <property type="match status" value="1"/>
</dbReference>
<comment type="caution">
    <text evidence="5">The sequence shown here is derived from an EMBL/GenBank/DDBJ whole genome shotgun (WGS) entry which is preliminary data.</text>
</comment>
<keyword evidence="5" id="KW-0645">Protease</keyword>
<dbReference type="PANTHER" id="PTHR10404:SF46">
    <property type="entry name" value="VACUOLAR PROTEIN SORTING-ASSOCIATED PROTEIN 70"/>
    <property type="match status" value="1"/>
</dbReference>
<dbReference type="EMBL" id="JAFBDZ010000005">
    <property type="protein sequence ID" value="MBM7587750.1"/>
    <property type="molecule type" value="Genomic_DNA"/>
</dbReference>
<organism evidence="5 6">
    <name type="scientific">Rossellomorea pakistanensis</name>
    <dbReference type="NCBI Taxonomy" id="992288"/>
    <lineage>
        <taxon>Bacteria</taxon>
        <taxon>Bacillati</taxon>
        <taxon>Bacillota</taxon>
        <taxon>Bacilli</taxon>
        <taxon>Bacillales</taxon>
        <taxon>Bacillaceae</taxon>
        <taxon>Rossellomorea</taxon>
    </lineage>
</organism>
<keyword evidence="5" id="KW-0378">Hydrolase</keyword>
<evidence type="ECO:0000313" key="6">
    <source>
        <dbReference type="Proteomes" id="UP001646157"/>
    </source>
</evidence>
<dbReference type="RefSeq" id="WP_205174911.1">
    <property type="nucleotide sequence ID" value="NZ_JAFBDZ010000005.1"/>
</dbReference>
<protein>
    <submittedName>
        <fullName evidence="5">Aminopeptidase YwaD</fullName>
        <ecNumber evidence="5">3.4.11.10</ecNumber>
        <ecNumber evidence="5">3.4.11.6</ecNumber>
    </submittedName>
</protein>
<dbReference type="EC" id="3.4.11.10" evidence="5"/>
<proteinExistence type="predicted"/>
<dbReference type="EC" id="3.4.11.6" evidence="5"/>
<dbReference type="InterPro" id="IPR003137">
    <property type="entry name" value="PA_domain"/>
</dbReference>
<dbReference type="PANTHER" id="PTHR10404">
    <property type="entry name" value="N-ACETYLATED-ALPHA-LINKED ACIDIC DIPEPTIDASE"/>
    <property type="match status" value="1"/>
</dbReference>
<dbReference type="SUPFAM" id="SSF53187">
    <property type="entry name" value="Zn-dependent exopeptidases"/>
    <property type="match status" value="1"/>
</dbReference>
<dbReference type="InterPro" id="IPR007484">
    <property type="entry name" value="Peptidase_M28"/>
</dbReference>
<feature type="signal peptide" evidence="2">
    <location>
        <begin position="1"/>
        <end position="26"/>
    </location>
</feature>